<dbReference type="EMBL" id="JBIAZU010000003">
    <property type="protein sequence ID" value="MFF5291865.1"/>
    <property type="molecule type" value="Genomic_DNA"/>
</dbReference>
<dbReference type="RefSeq" id="WP_157295866.1">
    <property type="nucleotide sequence ID" value="NZ_JBIAZU010000003.1"/>
</dbReference>
<name>A0ABW6WH34_9ACTN</name>
<accession>A0ABW6WH34</accession>
<comment type="caution">
    <text evidence="1">The sequence shown here is derived from an EMBL/GenBank/DDBJ whole genome shotgun (WGS) entry which is preliminary data.</text>
</comment>
<evidence type="ECO:0000313" key="2">
    <source>
        <dbReference type="Proteomes" id="UP001602245"/>
    </source>
</evidence>
<evidence type="ECO:0000313" key="1">
    <source>
        <dbReference type="EMBL" id="MFF5291865.1"/>
    </source>
</evidence>
<keyword evidence="2" id="KW-1185">Reference proteome</keyword>
<proteinExistence type="predicted"/>
<gene>
    <name evidence="1" type="ORF">ACFY35_20685</name>
</gene>
<reference evidence="1 2" key="1">
    <citation type="submission" date="2024-10" db="EMBL/GenBank/DDBJ databases">
        <title>The Natural Products Discovery Center: Release of the First 8490 Sequenced Strains for Exploring Actinobacteria Biosynthetic Diversity.</title>
        <authorList>
            <person name="Kalkreuter E."/>
            <person name="Kautsar S.A."/>
            <person name="Yang D."/>
            <person name="Bader C.D."/>
            <person name="Teijaro C.N."/>
            <person name="Fluegel L."/>
            <person name="Davis C.M."/>
            <person name="Simpson J.R."/>
            <person name="Lauterbach L."/>
            <person name="Steele A.D."/>
            <person name="Gui C."/>
            <person name="Meng S."/>
            <person name="Li G."/>
            <person name="Viehrig K."/>
            <person name="Ye F."/>
            <person name="Su P."/>
            <person name="Kiefer A.F."/>
            <person name="Nichols A."/>
            <person name="Cepeda A.J."/>
            <person name="Yan W."/>
            <person name="Fan B."/>
            <person name="Jiang Y."/>
            <person name="Adhikari A."/>
            <person name="Zheng C.-J."/>
            <person name="Schuster L."/>
            <person name="Cowan T.M."/>
            <person name="Smanski M.J."/>
            <person name="Chevrette M.G."/>
            <person name="De Carvalho L.P.S."/>
            <person name="Shen B."/>
        </authorList>
    </citation>
    <scope>NUCLEOTIDE SEQUENCE [LARGE SCALE GENOMIC DNA]</scope>
    <source>
        <strain evidence="1 2">NPDC000087</strain>
    </source>
</reference>
<dbReference type="Proteomes" id="UP001602245">
    <property type="component" value="Unassembled WGS sequence"/>
</dbReference>
<protein>
    <submittedName>
        <fullName evidence="1">Uncharacterized protein</fullName>
    </submittedName>
</protein>
<sequence>MARCTMAEAWRRISTLNPADASRLVGYSLLDNHIPAIPTGALTESAAQALHDNLYRDGKPATGDSIAYVVCSDDTPVAWVTYHAKIVLPEADLTTYRAAHQINAMGALTQLSRRALTDLARRRDDREHRKPGARREIRCDYTRVLVADPAEPTLTWWTSLPADPDQARAHLAAVTGGTDVLVLDAYGYGAYSLGDHLLPVPMLCTIEALAAEHYLPAWVVGDWLTAEGAPRSQPDAATVRAEFDAAYLGLFANLRAYARTEYQRRGWADVFTVAGIPPRLFGLDRFTADLFCDQVRQVRLPHGQIAVFRRCTG</sequence>
<organism evidence="1 2">
    <name type="scientific">Paractinoplanes globisporus</name>
    <dbReference type="NCBI Taxonomy" id="113565"/>
    <lineage>
        <taxon>Bacteria</taxon>
        <taxon>Bacillati</taxon>
        <taxon>Actinomycetota</taxon>
        <taxon>Actinomycetes</taxon>
        <taxon>Micromonosporales</taxon>
        <taxon>Micromonosporaceae</taxon>
        <taxon>Paractinoplanes</taxon>
    </lineage>
</organism>